<dbReference type="Proteomes" id="UP001241110">
    <property type="component" value="Unassembled WGS sequence"/>
</dbReference>
<dbReference type="EMBL" id="JASJOS010000005">
    <property type="protein sequence ID" value="MDJ1481357.1"/>
    <property type="molecule type" value="Genomic_DNA"/>
</dbReference>
<keyword evidence="1" id="KW-0472">Membrane</keyword>
<comment type="caution">
    <text evidence="3">The sequence shown here is derived from an EMBL/GenBank/DDBJ whole genome shotgun (WGS) entry which is preliminary data.</text>
</comment>
<name>A0AAE3QL47_9BACT</name>
<sequence length="340" mass="39324">MSSPKDFTYVTGTEPHRIRTRQILKSHPEVKKLISKNPVTMVWILVCVGIQLVMAYLLKDQPWYIILAAAWLIGAFPVHTLFVCIHEAAHNLIFKKPGANVAAGIIANFPSLIPTAISFKNYHLKHHAFQGVHELDADLPDYWEARLINNYFIGKMIWLLFFPVFQAIRTLRCIELAAVDKYVAMNIIFQILFDVLIVYFWGWPALGYLGASFLFSVGLHPLGARWIQEHYLVLDKNQETYSYYGVLNTVNMNVGYHNEHHDMPSIPWNNLPKLKSIAPEFYDNLKYHTSFTKLFFTFLFSQEVSLFSRIVRKERGKVKLNDNSTPDLQVISAEEQLQKY</sequence>
<dbReference type="Pfam" id="PF00487">
    <property type="entry name" value="FA_desaturase"/>
    <property type="match status" value="1"/>
</dbReference>
<evidence type="ECO:0000256" key="1">
    <source>
        <dbReference type="SAM" id="Phobius"/>
    </source>
</evidence>
<dbReference type="PANTHER" id="PTHR12879:SF8">
    <property type="entry name" value="SPHINGOLIPID DELTA(4)-DESATURASE DES1"/>
    <property type="match status" value="1"/>
</dbReference>
<feature type="transmembrane region" description="Helical" evidence="1">
    <location>
        <begin position="97"/>
        <end position="117"/>
    </location>
</feature>
<reference evidence="3" key="1">
    <citation type="submission" date="2023-05" db="EMBL/GenBank/DDBJ databases">
        <authorList>
            <person name="Zhang X."/>
        </authorList>
    </citation>
    <scope>NUCLEOTIDE SEQUENCE</scope>
    <source>
        <strain evidence="3">YF14B1</strain>
    </source>
</reference>
<dbReference type="InterPro" id="IPR005804">
    <property type="entry name" value="FA_desaturase_dom"/>
</dbReference>
<feature type="transmembrane region" description="Helical" evidence="1">
    <location>
        <begin position="183"/>
        <end position="202"/>
    </location>
</feature>
<evidence type="ECO:0000313" key="3">
    <source>
        <dbReference type="EMBL" id="MDJ1481357.1"/>
    </source>
</evidence>
<dbReference type="SMART" id="SM01269">
    <property type="entry name" value="Lipid_DES"/>
    <property type="match status" value="1"/>
</dbReference>
<protein>
    <submittedName>
        <fullName evidence="3">Fatty acid desaturase</fullName>
        <ecNumber evidence="3">1.14.19.-</ecNumber>
    </submittedName>
</protein>
<dbReference type="EC" id="1.14.19.-" evidence="3"/>
<dbReference type="GO" id="GO:0046513">
    <property type="term" value="P:ceramide biosynthetic process"/>
    <property type="evidence" value="ECO:0007669"/>
    <property type="project" value="TreeGrafter"/>
</dbReference>
<gene>
    <name evidence="3" type="ORF">QNI16_12740</name>
</gene>
<organism evidence="3 4">
    <name type="scientific">Xanthocytophaga flava</name>
    <dbReference type="NCBI Taxonomy" id="3048013"/>
    <lineage>
        <taxon>Bacteria</taxon>
        <taxon>Pseudomonadati</taxon>
        <taxon>Bacteroidota</taxon>
        <taxon>Cytophagia</taxon>
        <taxon>Cytophagales</taxon>
        <taxon>Rhodocytophagaceae</taxon>
        <taxon>Xanthocytophaga</taxon>
    </lineage>
</organism>
<dbReference type="AlphaFoldDB" id="A0AAE3QL47"/>
<evidence type="ECO:0000313" key="4">
    <source>
        <dbReference type="Proteomes" id="UP001241110"/>
    </source>
</evidence>
<dbReference type="RefSeq" id="WP_313979010.1">
    <property type="nucleotide sequence ID" value="NZ_JASJOS010000005.1"/>
</dbReference>
<evidence type="ECO:0000259" key="2">
    <source>
        <dbReference type="SMART" id="SM01269"/>
    </source>
</evidence>
<keyword evidence="1" id="KW-1133">Transmembrane helix</keyword>
<feature type="transmembrane region" description="Helical" evidence="1">
    <location>
        <begin position="64"/>
        <end position="85"/>
    </location>
</feature>
<dbReference type="Pfam" id="PF08557">
    <property type="entry name" value="Lipid_DES"/>
    <property type="match status" value="1"/>
</dbReference>
<keyword evidence="1" id="KW-0812">Transmembrane</keyword>
<dbReference type="GO" id="GO:0042284">
    <property type="term" value="F:sphingolipid delta-4 desaturase activity"/>
    <property type="evidence" value="ECO:0007669"/>
    <property type="project" value="TreeGrafter"/>
</dbReference>
<proteinExistence type="predicted"/>
<feature type="transmembrane region" description="Helical" evidence="1">
    <location>
        <begin position="39"/>
        <end position="58"/>
    </location>
</feature>
<accession>A0AAE3QL47</accession>
<keyword evidence="3" id="KW-0560">Oxidoreductase</keyword>
<dbReference type="PANTHER" id="PTHR12879">
    <property type="entry name" value="SPHINGOLIPID DELTA 4 DESATURASE/C-4 HYDROXYLASE PROTEIN DES2"/>
    <property type="match status" value="1"/>
</dbReference>
<dbReference type="GO" id="GO:0016020">
    <property type="term" value="C:membrane"/>
    <property type="evidence" value="ECO:0007669"/>
    <property type="project" value="GOC"/>
</dbReference>
<feature type="transmembrane region" description="Helical" evidence="1">
    <location>
        <begin position="151"/>
        <end position="171"/>
    </location>
</feature>
<dbReference type="InterPro" id="IPR013866">
    <property type="entry name" value="Sphingolipid_d4-desaturase_N"/>
</dbReference>
<feature type="domain" description="Sphingolipid delta4-desaturase N-terminal" evidence="2">
    <location>
        <begin position="2"/>
        <end position="40"/>
    </location>
</feature>